<dbReference type="InterPro" id="IPR036388">
    <property type="entry name" value="WH-like_DNA-bd_sf"/>
</dbReference>
<proteinExistence type="inferred from homology"/>
<sequence>MDLKRLGHLVALADTRHFARAAERVHLSQPAFSRSIQAIEQELGMRLFDRETGDVKPTPAGDFLITRARRLLFDARCLQRDALLYRDSELGDTAFGAGPFPAATIMPAVISRLRRAHPGVCLRLEMNNWQLLLERLRAEDIEFFVAEVRDIPPDPRIEIKSLGRQSAHLFVRAGHPLAGRRCSFLEAWHYGLAAIKVPGPVKALLARLLGRSAADEMALALECDDLSLLRSLALSSDTVCATSDAAVADDVRAGTLVPLELSDLPAVYSDMGLVTLRNRTPSPMAQRAIACVREVAATVNLPAPP</sequence>
<name>A0ABT8DMT8_9BURK</name>
<dbReference type="SUPFAM" id="SSF53850">
    <property type="entry name" value="Periplasmic binding protein-like II"/>
    <property type="match status" value="1"/>
</dbReference>
<feature type="domain" description="HTH lysR-type" evidence="5">
    <location>
        <begin position="1"/>
        <end position="58"/>
    </location>
</feature>
<keyword evidence="4" id="KW-0804">Transcription</keyword>
<evidence type="ECO:0000256" key="3">
    <source>
        <dbReference type="ARBA" id="ARBA00023125"/>
    </source>
</evidence>
<accession>A0ABT8DMT8</accession>
<gene>
    <name evidence="6" type="ORF">QWJ38_05345</name>
</gene>
<dbReference type="Proteomes" id="UP001228044">
    <property type="component" value="Unassembled WGS sequence"/>
</dbReference>
<evidence type="ECO:0000313" key="6">
    <source>
        <dbReference type="EMBL" id="MDN3919707.1"/>
    </source>
</evidence>
<evidence type="ECO:0000256" key="4">
    <source>
        <dbReference type="ARBA" id="ARBA00023163"/>
    </source>
</evidence>
<dbReference type="PANTHER" id="PTHR30419:SF30">
    <property type="entry name" value="LYSR FAMILY TRANSCRIPTIONAL REGULATOR"/>
    <property type="match status" value="1"/>
</dbReference>
<dbReference type="PANTHER" id="PTHR30419">
    <property type="entry name" value="HTH-TYPE TRANSCRIPTIONAL REGULATOR YBHD"/>
    <property type="match status" value="1"/>
</dbReference>
<evidence type="ECO:0000256" key="1">
    <source>
        <dbReference type="ARBA" id="ARBA00009437"/>
    </source>
</evidence>
<evidence type="ECO:0000313" key="7">
    <source>
        <dbReference type="Proteomes" id="UP001228044"/>
    </source>
</evidence>
<dbReference type="RefSeq" id="WP_290358001.1">
    <property type="nucleotide sequence ID" value="NZ_JAUHHC010000001.1"/>
</dbReference>
<dbReference type="PROSITE" id="PS50931">
    <property type="entry name" value="HTH_LYSR"/>
    <property type="match status" value="1"/>
</dbReference>
<dbReference type="EMBL" id="JAUHHC010000001">
    <property type="protein sequence ID" value="MDN3919707.1"/>
    <property type="molecule type" value="Genomic_DNA"/>
</dbReference>
<keyword evidence="7" id="KW-1185">Reference proteome</keyword>
<keyword evidence="2" id="KW-0805">Transcription regulation</keyword>
<dbReference type="Gene3D" id="1.10.10.10">
    <property type="entry name" value="Winged helix-like DNA-binding domain superfamily/Winged helix DNA-binding domain"/>
    <property type="match status" value="1"/>
</dbReference>
<dbReference type="SUPFAM" id="SSF46785">
    <property type="entry name" value="Winged helix' DNA-binding domain"/>
    <property type="match status" value="1"/>
</dbReference>
<comment type="caution">
    <text evidence="6">The sequence shown here is derived from an EMBL/GenBank/DDBJ whole genome shotgun (WGS) entry which is preliminary data.</text>
</comment>
<dbReference type="InterPro" id="IPR000847">
    <property type="entry name" value="LysR_HTH_N"/>
</dbReference>
<protein>
    <submittedName>
        <fullName evidence="6">LysR family transcriptional regulator</fullName>
    </submittedName>
</protein>
<keyword evidence="3" id="KW-0238">DNA-binding</keyword>
<dbReference type="PRINTS" id="PR00039">
    <property type="entry name" value="HTHLYSR"/>
</dbReference>
<reference evidence="6 7" key="1">
    <citation type="submission" date="2023-06" db="EMBL/GenBank/DDBJ databases">
        <title>Pelomonas sp. PFR6 16S ribosomal RNA gene Genome sequencing and assembly.</title>
        <authorList>
            <person name="Woo H."/>
        </authorList>
    </citation>
    <scope>NUCLEOTIDE SEQUENCE [LARGE SCALE GENOMIC DNA]</scope>
    <source>
        <strain evidence="6 7">PFR6</strain>
    </source>
</reference>
<comment type="similarity">
    <text evidence="1">Belongs to the LysR transcriptional regulatory family.</text>
</comment>
<dbReference type="Pfam" id="PF00126">
    <property type="entry name" value="HTH_1"/>
    <property type="match status" value="1"/>
</dbReference>
<dbReference type="InterPro" id="IPR005119">
    <property type="entry name" value="LysR_subst-bd"/>
</dbReference>
<dbReference type="InterPro" id="IPR050950">
    <property type="entry name" value="HTH-type_LysR_regulators"/>
</dbReference>
<evidence type="ECO:0000259" key="5">
    <source>
        <dbReference type="PROSITE" id="PS50931"/>
    </source>
</evidence>
<dbReference type="InterPro" id="IPR036390">
    <property type="entry name" value="WH_DNA-bd_sf"/>
</dbReference>
<organism evidence="6 7">
    <name type="scientific">Roseateles violae</name>
    <dbReference type="NCBI Taxonomy" id="3058042"/>
    <lineage>
        <taxon>Bacteria</taxon>
        <taxon>Pseudomonadati</taxon>
        <taxon>Pseudomonadota</taxon>
        <taxon>Betaproteobacteria</taxon>
        <taxon>Burkholderiales</taxon>
        <taxon>Sphaerotilaceae</taxon>
        <taxon>Roseateles</taxon>
    </lineage>
</organism>
<dbReference type="Gene3D" id="3.40.190.10">
    <property type="entry name" value="Periplasmic binding protein-like II"/>
    <property type="match status" value="2"/>
</dbReference>
<evidence type="ECO:0000256" key="2">
    <source>
        <dbReference type="ARBA" id="ARBA00023015"/>
    </source>
</evidence>
<dbReference type="Pfam" id="PF03466">
    <property type="entry name" value="LysR_substrate"/>
    <property type="match status" value="1"/>
</dbReference>